<gene>
    <name evidence="1" type="ORF">GCM10010916_49010</name>
</gene>
<comment type="caution">
    <text evidence="1">The sequence shown here is derived from an EMBL/GenBank/DDBJ whole genome shotgun (WGS) entry which is preliminary data.</text>
</comment>
<dbReference type="AlphaFoldDB" id="A0A917LIH8"/>
<protein>
    <submittedName>
        <fullName evidence="1">Uncharacterized protein</fullName>
    </submittedName>
</protein>
<reference evidence="1" key="1">
    <citation type="journal article" date="2014" name="Int. J. Syst. Evol. Microbiol.">
        <title>Complete genome sequence of Corynebacterium casei LMG S-19264T (=DSM 44701T), isolated from a smear-ripened cheese.</title>
        <authorList>
            <consortium name="US DOE Joint Genome Institute (JGI-PGF)"/>
            <person name="Walter F."/>
            <person name="Albersmeier A."/>
            <person name="Kalinowski J."/>
            <person name="Ruckert C."/>
        </authorList>
    </citation>
    <scope>NUCLEOTIDE SEQUENCE</scope>
    <source>
        <strain evidence="1">CGMCC 1.12987</strain>
    </source>
</reference>
<evidence type="ECO:0000313" key="2">
    <source>
        <dbReference type="Proteomes" id="UP000644756"/>
    </source>
</evidence>
<sequence length="64" mass="7258">MDSEVGFNAKKIPPQSRDAFEITFDLASIEKDVQLANVSRETLAFILFNLKYQAGNHRLIGEFI</sequence>
<name>A0A917LIH8_9BACL</name>
<organism evidence="1 2">
    <name type="scientific">Paenibacillus abyssi</name>
    <dbReference type="NCBI Taxonomy" id="1340531"/>
    <lineage>
        <taxon>Bacteria</taxon>
        <taxon>Bacillati</taxon>
        <taxon>Bacillota</taxon>
        <taxon>Bacilli</taxon>
        <taxon>Bacillales</taxon>
        <taxon>Paenibacillaceae</taxon>
        <taxon>Paenibacillus</taxon>
    </lineage>
</organism>
<proteinExistence type="predicted"/>
<evidence type="ECO:0000313" key="1">
    <source>
        <dbReference type="EMBL" id="GGG26792.1"/>
    </source>
</evidence>
<keyword evidence="2" id="KW-1185">Reference proteome</keyword>
<accession>A0A917LIH8</accession>
<reference evidence="1" key="2">
    <citation type="submission" date="2020-09" db="EMBL/GenBank/DDBJ databases">
        <authorList>
            <person name="Sun Q."/>
            <person name="Zhou Y."/>
        </authorList>
    </citation>
    <scope>NUCLEOTIDE SEQUENCE</scope>
    <source>
        <strain evidence="1">CGMCC 1.12987</strain>
    </source>
</reference>
<dbReference type="EMBL" id="BMGR01000028">
    <property type="protein sequence ID" value="GGG26792.1"/>
    <property type="molecule type" value="Genomic_DNA"/>
</dbReference>
<dbReference type="Proteomes" id="UP000644756">
    <property type="component" value="Unassembled WGS sequence"/>
</dbReference>